<dbReference type="EMBL" id="JOKJ01000009">
    <property type="protein sequence ID" value="KEQ08621.1"/>
    <property type="molecule type" value="Genomic_DNA"/>
</dbReference>
<dbReference type="AlphaFoldDB" id="A0A922T5N2"/>
<sequence length="219" mass="23733">MRLLIQVLLFFAPWFLRKQALKAFLGFQIGPGARIGFSVVGARVVQLDEGAVIGHLNIVTSLDVLRLGANSVIGNLNWISCASRGSFRDDAEFSDRSLLLGAHAAITNRHLFDCSSRVEIGAFTTIAGWRSQFLTHSIDLRESRQTLGPIAIGEYCFVGTASVVLKGAVLPDHSVLAAGAVLAKSFDLSWHLYGGVPAKPVQPIDKADAYFTRSEGWVH</sequence>
<gene>
    <name evidence="1" type="ORF">GV68_25835</name>
</gene>
<evidence type="ECO:0000313" key="2">
    <source>
        <dbReference type="Proteomes" id="UP000052167"/>
    </source>
</evidence>
<accession>A0A922T5N2</accession>
<organism evidence="1 2">
    <name type="scientific">Pseudorhizobium pelagicum</name>
    <dbReference type="NCBI Taxonomy" id="1509405"/>
    <lineage>
        <taxon>Bacteria</taxon>
        <taxon>Pseudomonadati</taxon>
        <taxon>Pseudomonadota</taxon>
        <taxon>Alphaproteobacteria</taxon>
        <taxon>Hyphomicrobiales</taxon>
        <taxon>Rhizobiaceae</taxon>
        <taxon>Rhizobium/Agrobacterium group</taxon>
        <taxon>Pseudorhizobium</taxon>
    </lineage>
</organism>
<evidence type="ECO:0000313" key="1">
    <source>
        <dbReference type="EMBL" id="KEQ08621.1"/>
    </source>
</evidence>
<name>A0A922T5N2_9HYPH</name>
<protein>
    <recommendedName>
        <fullName evidence="3">Acyltransferase</fullName>
    </recommendedName>
</protein>
<dbReference type="SUPFAM" id="SSF51161">
    <property type="entry name" value="Trimeric LpxA-like enzymes"/>
    <property type="match status" value="1"/>
</dbReference>
<evidence type="ECO:0008006" key="3">
    <source>
        <dbReference type="Google" id="ProtNLM"/>
    </source>
</evidence>
<dbReference type="Gene3D" id="2.160.10.10">
    <property type="entry name" value="Hexapeptide repeat proteins"/>
    <property type="match status" value="1"/>
</dbReference>
<dbReference type="InterPro" id="IPR011004">
    <property type="entry name" value="Trimer_LpxA-like_sf"/>
</dbReference>
<dbReference type="Proteomes" id="UP000052167">
    <property type="component" value="Unassembled WGS sequence"/>
</dbReference>
<reference evidence="1 2" key="1">
    <citation type="submission" date="2014-06" db="EMBL/GenBank/DDBJ databases">
        <title>Rhizobium pelagicum/R2-400B4.</title>
        <authorList>
            <person name="Kimes N.E."/>
            <person name="Lopez-Perez M."/>
        </authorList>
    </citation>
    <scope>NUCLEOTIDE SEQUENCE [LARGE SCALE GENOMIC DNA]</scope>
    <source>
        <strain evidence="1 2">R2-400B4</strain>
    </source>
</reference>
<proteinExistence type="predicted"/>
<keyword evidence="2" id="KW-1185">Reference proteome</keyword>
<comment type="caution">
    <text evidence="1">The sequence shown here is derived from an EMBL/GenBank/DDBJ whole genome shotgun (WGS) entry which is preliminary data.</text>
</comment>